<gene>
    <name evidence="5" type="ORF">XM47_05840</name>
</gene>
<dbReference type="Pfam" id="PF00881">
    <property type="entry name" value="Nitroreductase"/>
    <property type="match status" value="1"/>
</dbReference>
<evidence type="ECO:0000256" key="1">
    <source>
        <dbReference type="ARBA" id="ARBA00022630"/>
    </source>
</evidence>
<keyword evidence="6" id="KW-1185">Reference proteome</keyword>
<evidence type="ECO:0000256" key="3">
    <source>
        <dbReference type="ARBA" id="ARBA00023002"/>
    </source>
</evidence>
<dbReference type="RefSeq" id="WP_048690688.1">
    <property type="nucleotide sequence ID" value="NZ_KQ130485.1"/>
</dbReference>
<dbReference type="PATRIC" id="fig|1513271.3.peg.1196"/>
<sequence>MQTKSNNKFTPAETKAVYKAIYNRRDMRHFKPKSSVETDCLNRILSAAHAAPSVGFMQPWRFIRITSTETRNKLQNIVEQERQKTADALDQRKTEFLKYKIEGIQDSAEVIVVCLTENRDEYIFGRRTLPQMDLASASCAIQNMWLAARAENLGMGWVSIFEPKDLAELLNLPATAEAIAILCLGPVEAFYEQALLEQEGWDKRKDLSELISENTW</sequence>
<dbReference type="STRING" id="1513271.XM47_05840"/>
<dbReference type="InterPro" id="IPR000415">
    <property type="entry name" value="Nitroreductase-like"/>
</dbReference>
<keyword evidence="1" id="KW-0285">Flavoprotein</keyword>
<dbReference type="OrthoDB" id="9773807at2"/>
<evidence type="ECO:0000259" key="4">
    <source>
        <dbReference type="Pfam" id="PF00881"/>
    </source>
</evidence>
<dbReference type="GO" id="GO:0016491">
    <property type="term" value="F:oxidoreductase activity"/>
    <property type="evidence" value="ECO:0007669"/>
    <property type="project" value="UniProtKB-KW"/>
</dbReference>
<dbReference type="InterPro" id="IPR029479">
    <property type="entry name" value="Nitroreductase"/>
</dbReference>
<organism evidence="5 6">
    <name type="scientific">Catenovulum maritimum</name>
    <dbReference type="NCBI Taxonomy" id="1513271"/>
    <lineage>
        <taxon>Bacteria</taxon>
        <taxon>Pseudomonadati</taxon>
        <taxon>Pseudomonadota</taxon>
        <taxon>Gammaproteobacteria</taxon>
        <taxon>Alteromonadales</taxon>
        <taxon>Alteromonadaceae</taxon>
        <taxon>Catenovulum</taxon>
    </lineage>
</organism>
<accession>A0A0J8JMY6</accession>
<dbReference type="SUPFAM" id="SSF55469">
    <property type="entry name" value="FMN-dependent nitroreductase-like"/>
    <property type="match status" value="1"/>
</dbReference>
<keyword evidence="2" id="KW-0288">FMN</keyword>
<dbReference type="InterPro" id="IPR012825">
    <property type="entry name" value="BluB"/>
</dbReference>
<dbReference type="PANTHER" id="PTHR23026">
    <property type="entry name" value="NADPH NITROREDUCTASE"/>
    <property type="match status" value="1"/>
</dbReference>
<name>A0A0J8JMY6_9ALTE</name>
<dbReference type="AlphaFoldDB" id="A0A0J8JMY6"/>
<dbReference type="Gene3D" id="3.40.109.10">
    <property type="entry name" value="NADH Oxidase"/>
    <property type="match status" value="1"/>
</dbReference>
<comment type="caution">
    <text evidence="5">The sequence shown here is derived from an EMBL/GenBank/DDBJ whole genome shotgun (WGS) entry which is preliminary data.</text>
</comment>
<evidence type="ECO:0000313" key="6">
    <source>
        <dbReference type="Proteomes" id="UP000037600"/>
    </source>
</evidence>
<protein>
    <submittedName>
        <fullName evidence="5">Cob(II)yrinic acid a,c-diamide reductase</fullName>
    </submittedName>
</protein>
<dbReference type="NCBIfam" id="TIGR02476">
    <property type="entry name" value="BluB"/>
    <property type="match status" value="1"/>
</dbReference>
<dbReference type="EMBL" id="LAZL01000007">
    <property type="protein sequence ID" value="KMT65976.1"/>
    <property type="molecule type" value="Genomic_DNA"/>
</dbReference>
<feature type="domain" description="Nitroreductase" evidence="4">
    <location>
        <begin position="21"/>
        <end position="185"/>
    </location>
</feature>
<dbReference type="Proteomes" id="UP000037600">
    <property type="component" value="Unassembled WGS sequence"/>
</dbReference>
<keyword evidence="3" id="KW-0560">Oxidoreductase</keyword>
<proteinExistence type="predicted"/>
<dbReference type="PANTHER" id="PTHR23026:SF90">
    <property type="entry name" value="IODOTYROSINE DEIODINASE 1"/>
    <property type="match status" value="1"/>
</dbReference>
<evidence type="ECO:0000256" key="2">
    <source>
        <dbReference type="ARBA" id="ARBA00022643"/>
    </source>
</evidence>
<reference evidence="5 6" key="1">
    <citation type="submission" date="2015-04" db="EMBL/GenBank/DDBJ databases">
        <title>Draft Genome Sequence of the Novel Agar-Digesting Marine Bacterium Q1.</title>
        <authorList>
            <person name="Li Y."/>
            <person name="Li D."/>
            <person name="Chen G."/>
            <person name="Du Z."/>
        </authorList>
    </citation>
    <scope>NUCLEOTIDE SEQUENCE [LARGE SCALE GENOMIC DNA]</scope>
    <source>
        <strain evidence="5 6">Q1</strain>
    </source>
</reference>
<dbReference type="InterPro" id="IPR050627">
    <property type="entry name" value="Nitroreductase/BluB"/>
</dbReference>
<evidence type="ECO:0000313" key="5">
    <source>
        <dbReference type="EMBL" id="KMT65976.1"/>
    </source>
</evidence>